<proteinExistence type="predicted"/>
<sequence length="151" mass="17754">MVSLNKYFLWFFLLCLVLTMLAGVLAAILPNEIAGVLTAVPYLFAMIIVLYRFLKQQRRAPTDQERKKLTLGYTFIFWGYNLLGVFAGVWFFSRNDPEIWQTFIAYMQNIRFLSTMSIMLLLLAIPLYLITYWFYGKQAKRMAVKMFENGK</sequence>
<feature type="transmembrane region" description="Helical" evidence="1">
    <location>
        <begin position="75"/>
        <end position="92"/>
    </location>
</feature>
<dbReference type="NCBIfam" id="NF038216">
    <property type="entry name" value="ABZJ_00895_fam"/>
    <property type="match status" value="1"/>
</dbReference>
<dbReference type="Proteomes" id="UP000490535">
    <property type="component" value="Unassembled WGS sequence"/>
</dbReference>
<keyword evidence="1" id="KW-0472">Membrane</keyword>
<feature type="transmembrane region" description="Helical" evidence="1">
    <location>
        <begin position="36"/>
        <end position="54"/>
    </location>
</feature>
<evidence type="ECO:0000256" key="1">
    <source>
        <dbReference type="SAM" id="Phobius"/>
    </source>
</evidence>
<reference evidence="3" key="1">
    <citation type="journal article" date="2020" name="MBio">
        <title>Horizontal gene transfer to a defensive symbiont with a reduced genome amongst a multipartite beetle microbiome.</title>
        <authorList>
            <person name="Waterworth S.C."/>
            <person name="Florez L.V."/>
            <person name="Rees E.R."/>
            <person name="Hertweck C."/>
            <person name="Kaltenpoth M."/>
            <person name="Kwan J.C."/>
        </authorList>
    </citation>
    <scope>NUCLEOTIDE SEQUENCE [LARGE SCALE GENOMIC DNA]</scope>
</reference>
<feature type="transmembrane region" description="Helical" evidence="1">
    <location>
        <begin position="112"/>
        <end position="135"/>
    </location>
</feature>
<accession>A0A833PGC5</accession>
<keyword evidence="1" id="KW-1133">Transmembrane helix</keyword>
<protein>
    <submittedName>
        <fullName evidence="2">Uncharacterized protein</fullName>
    </submittedName>
</protein>
<name>A0A833PGC5_ACIBZ</name>
<evidence type="ECO:0000313" key="2">
    <source>
        <dbReference type="EMBL" id="KAF1024818.1"/>
    </source>
</evidence>
<organism evidence="2 3">
    <name type="scientific">Acinetobacter bereziniae</name>
    <name type="common">Acinetobacter genomosp. 10</name>
    <dbReference type="NCBI Taxonomy" id="106648"/>
    <lineage>
        <taxon>Bacteria</taxon>
        <taxon>Pseudomonadati</taxon>
        <taxon>Pseudomonadota</taxon>
        <taxon>Gammaproteobacteria</taxon>
        <taxon>Moraxellales</taxon>
        <taxon>Moraxellaceae</taxon>
        <taxon>Acinetobacter</taxon>
    </lineage>
</organism>
<dbReference type="AlphaFoldDB" id="A0A833PGC5"/>
<keyword evidence="1" id="KW-0812">Transmembrane</keyword>
<gene>
    <name evidence="2" type="ORF">GAK29_02314</name>
</gene>
<dbReference type="InterPro" id="IPR047730">
    <property type="entry name" value="ABZJ_00895-like"/>
</dbReference>
<evidence type="ECO:0000313" key="3">
    <source>
        <dbReference type="Proteomes" id="UP000490535"/>
    </source>
</evidence>
<dbReference type="EMBL" id="WNDP01000052">
    <property type="protein sequence ID" value="KAF1024818.1"/>
    <property type="molecule type" value="Genomic_DNA"/>
</dbReference>
<comment type="caution">
    <text evidence="2">The sequence shown here is derived from an EMBL/GenBank/DDBJ whole genome shotgun (WGS) entry which is preliminary data.</text>
</comment>